<reference evidence="2 3" key="1">
    <citation type="submission" date="2006-03" db="EMBL/GenBank/DDBJ databases">
        <title>Annotation of Plasmodium falciparum HB3.</title>
        <authorList>
            <consortium name="The Broad Institute Genome Sequencing Platform"/>
            <person name="Volkman S.K."/>
            <person name="Neafsey D.E."/>
            <person name="Dash A.P."/>
            <person name="Chitnis C.E."/>
            <person name="Hartl D.L."/>
            <person name="Young S.K."/>
            <person name="Zeng Q."/>
            <person name="Koehrsen M."/>
            <person name="Alvarado L."/>
            <person name="Berlin A."/>
            <person name="Borenstein D."/>
            <person name="Chapman S.B."/>
            <person name="Chen Z."/>
            <person name="Engels R."/>
            <person name="Freedman E."/>
            <person name="Gellesch M."/>
            <person name="Goldberg J."/>
            <person name="Griggs A."/>
            <person name="Gujja S."/>
            <person name="Heilman E.R."/>
            <person name="Heiman D.I."/>
            <person name="Howarth C."/>
            <person name="Jen D."/>
            <person name="Larson L."/>
            <person name="Mehta T."/>
            <person name="Neiman D."/>
            <person name="Park D."/>
            <person name="Pearson M."/>
            <person name="Roberts A."/>
            <person name="Saif S."/>
            <person name="Shea T."/>
            <person name="Shenoy N."/>
            <person name="Sisk P."/>
            <person name="Stolte C."/>
            <person name="Sykes S."/>
            <person name="Walk T."/>
            <person name="White J."/>
            <person name="Yandava C."/>
            <person name="Haas B."/>
            <person name="Henn M.R."/>
            <person name="Nusbaum C."/>
            <person name="Birren B."/>
        </authorList>
    </citation>
    <scope>NUCLEOTIDE SEQUENCE [LARGE SCALE GENOMIC DNA]</scope>
    <source>
        <strain evidence="2">HB3</strain>
    </source>
</reference>
<evidence type="ECO:0000313" key="3">
    <source>
        <dbReference type="Proteomes" id="UP000054289"/>
    </source>
</evidence>
<dbReference type="AlphaFoldDB" id="A0A0L7K9L0"/>
<gene>
    <name evidence="2" type="ORF">PFHG_01501</name>
</gene>
<dbReference type="EMBL" id="CH671943">
    <property type="protein sequence ID" value="KOB59741.1"/>
    <property type="molecule type" value="Genomic_DNA"/>
</dbReference>
<reference evidence="3" key="2">
    <citation type="submission" date="2006-03" db="EMBL/GenBank/DDBJ databases">
        <title>The genome sequence of the Plasmodium falciparum HB3.</title>
        <authorList>
            <consortium name="The Broad Institute Genome Sequencing Platform"/>
            <person name="Birren B."/>
            <person name="Lander E."/>
            <person name="Galagan J."/>
            <person name="Nusbaum C."/>
            <person name="Devon K."/>
            <person name="Henn M."/>
            <person name="Jaffe D."/>
            <person name="Butler J."/>
            <person name="Alvarez P."/>
            <person name="Gnerre S."/>
            <person name="Grabherr M."/>
            <person name="Kleber M."/>
            <person name="Mauceli E."/>
            <person name="Brockman W."/>
            <person name="MacCallum I.A."/>
            <person name="Rounsley S."/>
            <person name="Young S."/>
            <person name="LaButti K."/>
            <person name="Pushparaj V."/>
            <person name="DeCaprio D."/>
            <person name="Crawford M."/>
            <person name="Koehrsen M."/>
            <person name="Engels R."/>
            <person name="Montgomery P."/>
            <person name="Pearson M."/>
            <person name="Howarth C."/>
            <person name="Larson L."/>
            <person name="Luoma S."/>
            <person name="White J."/>
            <person name="Kodira C."/>
            <person name="Zeng Q."/>
            <person name="Oleary S."/>
            <person name="Yandava C."/>
            <person name="Alvarado L."/>
            <person name="Wirth D."/>
            <person name="Volkman S."/>
            <person name="Hartl D."/>
        </authorList>
    </citation>
    <scope>NUCLEOTIDE SEQUENCE [LARGE SCALE GENOMIC DNA]</scope>
</reference>
<protein>
    <submittedName>
        <fullName evidence="2">Uncharacterized protein</fullName>
    </submittedName>
</protein>
<organism evidence="2 3">
    <name type="scientific">Plasmodium falciparum (isolate HB3)</name>
    <dbReference type="NCBI Taxonomy" id="137071"/>
    <lineage>
        <taxon>Eukaryota</taxon>
        <taxon>Sar</taxon>
        <taxon>Alveolata</taxon>
        <taxon>Apicomplexa</taxon>
        <taxon>Aconoidasida</taxon>
        <taxon>Haemosporida</taxon>
        <taxon>Plasmodiidae</taxon>
        <taxon>Plasmodium</taxon>
        <taxon>Plasmodium (Laverania)</taxon>
    </lineage>
</organism>
<dbReference type="Proteomes" id="UP000054289">
    <property type="component" value="Unassembled WGS sequence"/>
</dbReference>
<sequence length="87" mass="10502">MDDKRGKKLSSPKIFKSTKEERILKKHDETKLKWEKQNKILKDKTKKKETLGEQAEKYRAKNEINNIVEYINQEEKKKSELDREPEI</sequence>
<dbReference type="KEGG" id="pfh:PFHG_01501"/>
<proteinExistence type="predicted"/>
<evidence type="ECO:0000313" key="2">
    <source>
        <dbReference type="EMBL" id="KOB59741.1"/>
    </source>
</evidence>
<evidence type="ECO:0000256" key="1">
    <source>
        <dbReference type="SAM" id="Coils"/>
    </source>
</evidence>
<keyword evidence="1" id="KW-0175">Coiled coil</keyword>
<dbReference type="OMA" id="EVNMNIY"/>
<name>A0A0L7K9L0_PLAFX</name>
<accession>A0A0L7K9L0</accession>
<feature type="coiled-coil region" evidence="1">
    <location>
        <begin position="24"/>
        <end position="84"/>
    </location>
</feature>